<sequence length="30" mass="3619">MTNVVHQPTLTIYDILNPLNIFDIYKWKLD</sequence>
<keyword evidence="2" id="KW-1185">Reference proteome</keyword>
<evidence type="ECO:0000313" key="1">
    <source>
        <dbReference type="EMBL" id="KAJ7005246.1"/>
    </source>
</evidence>
<dbReference type="AlphaFoldDB" id="A0AAD6RAN1"/>
<dbReference type="EMBL" id="JAQIZT010000003">
    <property type="protein sequence ID" value="KAJ7005246.1"/>
    <property type="molecule type" value="Genomic_DNA"/>
</dbReference>
<proteinExistence type="predicted"/>
<gene>
    <name evidence="1" type="ORF">NC653_009906</name>
</gene>
<name>A0AAD6RAN1_9ROSI</name>
<protein>
    <submittedName>
        <fullName evidence="1">Uncharacterized protein</fullName>
    </submittedName>
</protein>
<comment type="caution">
    <text evidence="1">The sequence shown here is derived from an EMBL/GenBank/DDBJ whole genome shotgun (WGS) entry which is preliminary data.</text>
</comment>
<reference evidence="1" key="1">
    <citation type="journal article" date="2023" name="Mol. Ecol. Resour.">
        <title>Chromosome-level genome assembly of a triploid poplar Populus alba 'Berolinensis'.</title>
        <authorList>
            <person name="Chen S."/>
            <person name="Yu Y."/>
            <person name="Wang X."/>
            <person name="Wang S."/>
            <person name="Zhang T."/>
            <person name="Zhou Y."/>
            <person name="He R."/>
            <person name="Meng N."/>
            <person name="Wang Y."/>
            <person name="Liu W."/>
            <person name="Liu Z."/>
            <person name="Liu J."/>
            <person name="Guo Q."/>
            <person name="Huang H."/>
            <person name="Sederoff R.R."/>
            <person name="Wang G."/>
            <person name="Qu G."/>
            <person name="Chen S."/>
        </authorList>
    </citation>
    <scope>NUCLEOTIDE SEQUENCE</scope>
    <source>
        <strain evidence="1">SC-2020</strain>
    </source>
</reference>
<dbReference type="Proteomes" id="UP001164929">
    <property type="component" value="Chromosome 3"/>
</dbReference>
<organism evidence="1 2">
    <name type="scientific">Populus alba x Populus x berolinensis</name>
    <dbReference type="NCBI Taxonomy" id="444605"/>
    <lineage>
        <taxon>Eukaryota</taxon>
        <taxon>Viridiplantae</taxon>
        <taxon>Streptophyta</taxon>
        <taxon>Embryophyta</taxon>
        <taxon>Tracheophyta</taxon>
        <taxon>Spermatophyta</taxon>
        <taxon>Magnoliopsida</taxon>
        <taxon>eudicotyledons</taxon>
        <taxon>Gunneridae</taxon>
        <taxon>Pentapetalae</taxon>
        <taxon>rosids</taxon>
        <taxon>fabids</taxon>
        <taxon>Malpighiales</taxon>
        <taxon>Salicaceae</taxon>
        <taxon>Saliceae</taxon>
        <taxon>Populus</taxon>
    </lineage>
</organism>
<evidence type="ECO:0000313" key="2">
    <source>
        <dbReference type="Proteomes" id="UP001164929"/>
    </source>
</evidence>
<accession>A0AAD6RAN1</accession>